<sequence length="382" mass="40488">MPVSNEPHSIEPSTFGPATGPAHPLPASFAGKVWLSPPEVGMMHAARGWQGRVLSAVAGLALLATGPALAHEWTYENASPRAAEAPTGDPENRCELSRISLRSDDAVVALSADAADRLLDDDATTGVELAAGSAIEIEFVGAPRWVNHVAVDGIASGDAAFDVDVLVDGTWIPFAAPAAPVVDGSYEAAGSDSHVQGVRVRLASAVPTTVGTVRATFEQIDPDFGAAQSSAAGAPILHYDWVNYYPDATDLKKCDNDARGLRDHLPGSWDWGGHGNNNSHEHHYKRGDVGSGCNESHLDWADLSYFSGHGGKGWSDWYYDRDLGAFLFGALVDDKPLVPGDARAAWGNNNCEWHAMTSCKTLESGSWDEWALAMSGLHLILG</sequence>
<protein>
    <submittedName>
        <fullName evidence="2">Uncharacterized protein</fullName>
    </submittedName>
</protein>
<accession>A0A956M2Z4</accession>
<dbReference type="AlphaFoldDB" id="A0A956M2Z4"/>
<reference evidence="2" key="1">
    <citation type="submission" date="2020-04" db="EMBL/GenBank/DDBJ databases">
        <authorList>
            <person name="Zhang T."/>
        </authorList>
    </citation>
    <scope>NUCLEOTIDE SEQUENCE</scope>
    <source>
        <strain evidence="2">HKST-UBA01</strain>
    </source>
</reference>
<evidence type="ECO:0000313" key="2">
    <source>
        <dbReference type="EMBL" id="MCA9730279.1"/>
    </source>
</evidence>
<organism evidence="2 3">
    <name type="scientific">Eiseniibacteriota bacterium</name>
    <dbReference type="NCBI Taxonomy" id="2212470"/>
    <lineage>
        <taxon>Bacteria</taxon>
        <taxon>Candidatus Eiseniibacteriota</taxon>
    </lineage>
</organism>
<gene>
    <name evidence="2" type="ORF">KC729_21540</name>
</gene>
<comment type="caution">
    <text evidence="2">The sequence shown here is derived from an EMBL/GenBank/DDBJ whole genome shotgun (WGS) entry which is preliminary data.</text>
</comment>
<proteinExistence type="predicted"/>
<feature type="non-terminal residue" evidence="2">
    <location>
        <position position="382"/>
    </location>
</feature>
<evidence type="ECO:0000313" key="3">
    <source>
        <dbReference type="Proteomes" id="UP000697710"/>
    </source>
</evidence>
<dbReference type="InterPro" id="IPR045926">
    <property type="entry name" value="DUF6345"/>
</dbReference>
<name>A0A956M2Z4_UNCEI</name>
<evidence type="ECO:0000256" key="1">
    <source>
        <dbReference type="SAM" id="MobiDB-lite"/>
    </source>
</evidence>
<dbReference type="Pfam" id="PF19872">
    <property type="entry name" value="DUF6345"/>
    <property type="match status" value="1"/>
</dbReference>
<reference evidence="2" key="2">
    <citation type="journal article" date="2021" name="Microbiome">
        <title>Successional dynamics and alternative stable states in a saline activated sludge microbial community over 9 years.</title>
        <authorList>
            <person name="Wang Y."/>
            <person name="Ye J."/>
            <person name="Ju F."/>
            <person name="Liu L."/>
            <person name="Boyd J.A."/>
            <person name="Deng Y."/>
            <person name="Parks D.H."/>
            <person name="Jiang X."/>
            <person name="Yin X."/>
            <person name="Woodcroft B.J."/>
            <person name="Tyson G.W."/>
            <person name="Hugenholtz P."/>
            <person name="Polz M.F."/>
            <person name="Zhang T."/>
        </authorList>
    </citation>
    <scope>NUCLEOTIDE SEQUENCE</scope>
    <source>
        <strain evidence="2">HKST-UBA01</strain>
    </source>
</reference>
<dbReference type="EMBL" id="JAGQHR010001083">
    <property type="protein sequence ID" value="MCA9730279.1"/>
    <property type="molecule type" value="Genomic_DNA"/>
</dbReference>
<feature type="region of interest" description="Disordered" evidence="1">
    <location>
        <begin position="1"/>
        <end position="22"/>
    </location>
</feature>
<dbReference type="Proteomes" id="UP000697710">
    <property type="component" value="Unassembled WGS sequence"/>
</dbReference>